<dbReference type="PANTHER" id="PTHR30136">
    <property type="entry name" value="HELIX-TURN-HELIX TRANSCRIPTIONAL REGULATOR, ICLR FAMILY"/>
    <property type="match status" value="1"/>
</dbReference>
<dbReference type="InterPro" id="IPR036388">
    <property type="entry name" value="WH-like_DNA-bd_sf"/>
</dbReference>
<protein>
    <submittedName>
        <fullName evidence="4">IclR family transcriptional regulator</fullName>
    </submittedName>
</protein>
<dbReference type="GO" id="GO:0003700">
    <property type="term" value="F:DNA-binding transcription factor activity"/>
    <property type="evidence" value="ECO:0007669"/>
    <property type="project" value="TreeGrafter"/>
</dbReference>
<dbReference type="RefSeq" id="WP_046220080.1">
    <property type="nucleotide sequence ID" value="NZ_JWYV01000004.1"/>
</dbReference>
<dbReference type="STRING" id="265726.KY46_07915"/>
<evidence type="ECO:0000313" key="4">
    <source>
        <dbReference type="EMBL" id="KKD00533.1"/>
    </source>
</evidence>
<dbReference type="PROSITE" id="PS51078">
    <property type="entry name" value="ICLR_ED"/>
    <property type="match status" value="1"/>
</dbReference>
<feature type="domain" description="IclR-ED" evidence="3">
    <location>
        <begin position="67"/>
        <end position="252"/>
    </location>
</feature>
<sequence>MENKANAVSRIVEIITQSARQEQPVPLPELIFHSEIPKPTYHRLVQQLDDETFLTADERGNVYPGAELKRIALNLNSNNERKAQLQAILHGLSRRVKETCGIAIPDGHDMVYHERIQTNWPLQIVLPIGMKTPIWATASGKLFLSSLPKTQRERIIGQLEMTKLAKNTHTDHDALEQELKVIRGRQVSVDNEEFIDGLVAVAIPVKSADGKFLASLFCHCPKTRKSLDQLLTYLPDLERTRDQLQSYIRELT</sequence>
<dbReference type="OrthoDB" id="9807558at2"/>
<proteinExistence type="predicted"/>
<keyword evidence="1" id="KW-0805">Transcription regulation</keyword>
<dbReference type="Gene3D" id="1.10.10.10">
    <property type="entry name" value="Winged helix-like DNA-binding domain superfamily/Winged helix DNA-binding domain"/>
    <property type="match status" value="1"/>
</dbReference>
<dbReference type="Pfam" id="PF01614">
    <property type="entry name" value="IclR_C"/>
    <property type="match status" value="1"/>
</dbReference>
<name>A0A0F5VEP4_9GAMM</name>
<dbReference type="PANTHER" id="PTHR30136:SF24">
    <property type="entry name" value="HTH-TYPE TRANSCRIPTIONAL REPRESSOR ALLR"/>
    <property type="match status" value="1"/>
</dbReference>
<dbReference type="InterPro" id="IPR029016">
    <property type="entry name" value="GAF-like_dom_sf"/>
</dbReference>
<comment type="caution">
    <text evidence="4">The sequence shown here is derived from an EMBL/GenBank/DDBJ whole genome shotgun (WGS) entry which is preliminary data.</text>
</comment>
<dbReference type="GO" id="GO:0045892">
    <property type="term" value="P:negative regulation of DNA-templated transcription"/>
    <property type="evidence" value="ECO:0007669"/>
    <property type="project" value="TreeGrafter"/>
</dbReference>
<dbReference type="SUPFAM" id="SSF55781">
    <property type="entry name" value="GAF domain-like"/>
    <property type="match status" value="1"/>
</dbReference>
<evidence type="ECO:0000256" key="1">
    <source>
        <dbReference type="ARBA" id="ARBA00023015"/>
    </source>
</evidence>
<keyword evidence="2" id="KW-0804">Transcription</keyword>
<keyword evidence="5" id="KW-1185">Reference proteome</keyword>
<evidence type="ECO:0000256" key="2">
    <source>
        <dbReference type="ARBA" id="ARBA00023163"/>
    </source>
</evidence>
<gene>
    <name evidence="4" type="ORF">KY46_07915</name>
</gene>
<evidence type="ECO:0000313" key="5">
    <source>
        <dbReference type="Proteomes" id="UP000033633"/>
    </source>
</evidence>
<organism evidence="4 5">
    <name type="scientific">Photobacterium halotolerans</name>
    <dbReference type="NCBI Taxonomy" id="265726"/>
    <lineage>
        <taxon>Bacteria</taxon>
        <taxon>Pseudomonadati</taxon>
        <taxon>Pseudomonadota</taxon>
        <taxon>Gammaproteobacteria</taxon>
        <taxon>Vibrionales</taxon>
        <taxon>Vibrionaceae</taxon>
        <taxon>Photobacterium</taxon>
    </lineage>
</organism>
<accession>A0A0F5VEP4</accession>
<reference evidence="4 5" key="1">
    <citation type="submission" date="2014-12" db="EMBL/GenBank/DDBJ databases">
        <title>Mercury Reductase activity and rhizosphere competence traits in the genome of root associated Photobacterium halotolerans MELD1.</title>
        <authorList>
            <person name="Mathew D.C."/>
            <person name="Huang C.-C."/>
        </authorList>
    </citation>
    <scope>NUCLEOTIDE SEQUENCE [LARGE SCALE GENOMIC DNA]</scope>
    <source>
        <strain evidence="4 5">MELD1</strain>
    </source>
</reference>
<dbReference type="Proteomes" id="UP000033633">
    <property type="component" value="Unassembled WGS sequence"/>
</dbReference>
<dbReference type="PATRIC" id="fig|265726.11.peg.3651"/>
<dbReference type="GO" id="GO:0003677">
    <property type="term" value="F:DNA binding"/>
    <property type="evidence" value="ECO:0007669"/>
    <property type="project" value="TreeGrafter"/>
</dbReference>
<dbReference type="InterPro" id="IPR014757">
    <property type="entry name" value="Tscrpt_reg_IclR_C"/>
</dbReference>
<evidence type="ECO:0000259" key="3">
    <source>
        <dbReference type="PROSITE" id="PS51078"/>
    </source>
</evidence>
<dbReference type="Gene3D" id="3.30.450.40">
    <property type="match status" value="1"/>
</dbReference>
<dbReference type="AlphaFoldDB" id="A0A0F5VEP4"/>
<dbReference type="EMBL" id="JWYV01000004">
    <property type="protein sequence ID" value="KKD00533.1"/>
    <property type="molecule type" value="Genomic_DNA"/>
</dbReference>
<dbReference type="InterPro" id="IPR050707">
    <property type="entry name" value="HTH_MetabolicPath_Reg"/>
</dbReference>